<feature type="domain" description="C2H2-type" evidence="6">
    <location>
        <begin position="314"/>
        <end position="341"/>
    </location>
</feature>
<name>A0AA90SCR4_9GAMM</name>
<keyword evidence="8" id="KW-1185">Reference proteome</keyword>
<dbReference type="PROSITE" id="PS50157">
    <property type="entry name" value="ZINC_FINGER_C2H2_2"/>
    <property type="match status" value="10"/>
</dbReference>
<evidence type="ECO:0000256" key="2">
    <source>
        <dbReference type="ARBA" id="ARBA00022737"/>
    </source>
</evidence>
<gene>
    <name evidence="7" type="ORF">QS748_04210</name>
</gene>
<feature type="domain" description="C2H2-type" evidence="6">
    <location>
        <begin position="580"/>
        <end position="606"/>
    </location>
</feature>
<dbReference type="FunFam" id="3.30.160.60:FF:000065">
    <property type="entry name" value="B-cell CLL/lymphoma 6, member B"/>
    <property type="match status" value="1"/>
</dbReference>
<evidence type="ECO:0000256" key="4">
    <source>
        <dbReference type="ARBA" id="ARBA00022833"/>
    </source>
</evidence>
<dbReference type="PROSITE" id="PS00028">
    <property type="entry name" value="ZINC_FINGER_C2H2_1"/>
    <property type="match status" value="10"/>
</dbReference>
<keyword evidence="2" id="KW-0677">Repeat</keyword>
<dbReference type="InterPro" id="IPR036236">
    <property type="entry name" value="Znf_C2H2_sf"/>
</dbReference>
<dbReference type="GO" id="GO:0008270">
    <property type="term" value="F:zinc ion binding"/>
    <property type="evidence" value="ECO:0007669"/>
    <property type="project" value="UniProtKB-KW"/>
</dbReference>
<feature type="domain" description="C2H2-type" evidence="6">
    <location>
        <begin position="468"/>
        <end position="495"/>
    </location>
</feature>
<dbReference type="EMBL" id="JASXSV010000004">
    <property type="protein sequence ID" value="MDP0588417.1"/>
    <property type="molecule type" value="Genomic_DNA"/>
</dbReference>
<dbReference type="FunFam" id="3.30.160.60:FF:000264">
    <property type="entry name" value="Zinc finger protein 236"/>
    <property type="match status" value="1"/>
</dbReference>
<keyword evidence="4" id="KW-0862">Zinc</keyword>
<feature type="domain" description="C2H2-type" evidence="6">
    <location>
        <begin position="524"/>
        <end position="551"/>
    </location>
</feature>
<evidence type="ECO:0000313" key="8">
    <source>
        <dbReference type="Proteomes" id="UP001178148"/>
    </source>
</evidence>
<feature type="domain" description="C2H2-type" evidence="6">
    <location>
        <begin position="398"/>
        <end position="425"/>
    </location>
</feature>
<dbReference type="Pfam" id="PF00096">
    <property type="entry name" value="zf-C2H2"/>
    <property type="match status" value="5"/>
</dbReference>
<reference evidence="7 8" key="1">
    <citation type="journal article" date="2023" name="bioRxiv">
        <title>An intranuclear bacterial parasite of deep-sea mussels expresses apoptosis inhibitors acquired from its host.</title>
        <authorList>
            <person name="Gonzalez Porras M.A."/>
            <person name="Assie A."/>
            <person name="Tietjen M."/>
            <person name="Violette M."/>
            <person name="Kleiner M."/>
            <person name="Gruber-Vodicka H."/>
            <person name="Dubilier N."/>
            <person name="Leisch N."/>
        </authorList>
    </citation>
    <scope>NUCLEOTIDE SEQUENCE [LARGE SCALE GENOMIC DNA]</scope>
    <source>
        <strain evidence="7">IAP13</strain>
    </source>
</reference>
<evidence type="ECO:0000256" key="1">
    <source>
        <dbReference type="ARBA" id="ARBA00022723"/>
    </source>
</evidence>
<dbReference type="Gene3D" id="3.30.160.60">
    <property type="entry name" value="Classic Zinc Finger"/>
    <property type="match status" value="8"/>
</dbReference>
<dbReference type="PANTHER" id="PTHR24394:SF29">
    <property type="entry name" value="MYONEURIN"/>
    <property type="match status" value="1"/>
</dbReference>
<dbReference type="PANTHER" id="PTHR24394">
    <property type="entry name" value="ZINC FINGER PROTEIN"/>
    <property type="match status" value="1"/>
</dbReference>
<organism evidence="7 8">
    <name type="scientific">Candidatus Endonucleibacter bathymodioli</name>
    <dbReference type="NCBI Taxonomy" id="539814"/>
    <lineage>
        <taxon>Bacteria</taxon>
        <taxon>Pseudomonadati</taxon>
        <taxon>Pseudomonadota</taxon>
        <taxon>Gammaproteobacteria</taxon>
        <taxon>Oceanospirillales</taxon>
        <taxon>Endozoicomonadaceae</taxon>
        <taxon>Candidatus Endonucleibacter</taxon>
    </lineage>
</organism>
<dbReference type="FunFam" id="3.30.160.60:FF:000446">
    <property type="entry name" value="Zinc finger protein"/>
    <property type="match status" value="1"/>
</dbReference>
<protein>
    <submittedName>
        <fullName evidence="7">C2H2-type zinc finger protein</fullName>
    </submittedName>
</protein>
<evidence type="ECO:0000256" key="5">
    <source>
        <dbReference type="PROSITE-ProRule" id="PRU00042"/>
    </source>
</evidence>
<accession>A0AA90SCR4</accession>
<evidence type="ECO:0000259" key="6">
    <source>
        <dbReference type="PROSITE" id="PS50157"/>
    </source>
</evidence>
<feature type="domain" description="C2H2-type" evidence="6">
    <location>
        <begin position="370"/>
        <end position="397"/>
    </location>
</feature>
<sequence>MILKLLCIPKSHTYRLNTLTMVKGILFSYWLLTSLCIKAALDNNIPQSIDIDMKKEKWLFMLVPNNPASGHLEEVCYMLMIDKGISEDPSINKLISTTLIDLQDNNIEEILHVNNCQNLTLCSMRYLLEEDANNFLRVLKSEQKNYKYALVVIFFTITENNKEIGFKIEQIELNNTIYANDQILNGTSSGLNILKPLLASCKEMRFASKNSPQISSDETPNFDLYLNIESNINNTQCPDIENQLFTSLEDIESVDENISDAYNTVPNINLLLSNTGAETCPNYNTLLNPYKDIAPNVSECEKPNNTKHPKGRIYTCNICNKVFTRIYNLHSHIKVHRDKSIFHCHECDKDFTNRQILNRHMLFHLSDKAFQCPWCSNVFYKAQTFNIHMETHTDKDTFKCQECGKYFISNTILQLHISIHLDEKPFKCHLCSKAFNQRCNLKTHMRTHKNVSECEKLNKTTLPKEKNHHCNICNKSFTRSYNLHNHIKVHEKKSIFHCHECDKYFSTRQIFTRHMLFHLSEKTFQCPWCRNVFNRTQDLDTHMEIHTDKSTFKCQECGKYFTSKMILESHRYIHSGGKPFKCHLCNKEFTRKGNLKAHFRTHNNKV</sequence>
<dbReference type="GO" id="GO:0000981">
    <property type="term" value="F:DNA-binding transcription factor activity, RNA polymerase II-specific"/>
    <property type="evidence" value="ECO:0007669"/>
    <property type="project" value="TreeGrafter"/>
</dbReference>
<keyword evidence="3 5" id="KW-0863">Zinc-finger</keyword>
<keyword evidence="1" id="KW-0479">Metal-binding</keyword>
<dbReference type="InterPro" id="IPR013087">
    <property type="entry name" value="Znf_C2H2_type"/>
</dbReference>
<dbReference type="SMART" id="SM00355">
    <property type="entry name" value="ZnF_C2H2"/>
    <property type="match status" value="10"/>
</dbReference>
<comment type="caution">
    <text evidence="7">The sequence shown here is derived from an EMBL/GenBank/DDBJ whole genome shotgun (WGS) entry which is preliminary data.</text>
</comment>
<evidence type="ECO:0000256" key="3">
    <source>
        <dbReference type="ARBA" id="ARBA00022771"/>
    </source>
</evidence>
<evidence type="ECO:0000313" key="7">
    <source>
        <dbReference type="EMBL" id="MDP0588417.1"/>
    </source>
</evidence>
<feature type="domain" description="C2H2-type" evidence="6">
    <location>
        <begin position="496"/>
        <end position="523"/>
    </location>
</feature>
<feature type="domain" description="C2H2-type" evidence="6">
    <location>
        <begin position="426"/>
        <end position="453"/>
    </location>
</feature>
<feature type="domain" description="C2H2-type" evidence="6">
    <location>
        <begin position="552"/>
        <end position="579"/>
    </location>
</feature>
<dbReference type="SUPFAM" id="SSF57667">
    <property type="entry name" value="beta-beta-alpha zinc fingers"/>
    <property type="match status" value="6"/>
</dbReference>
<proteinExistence type="predicted"/>
<feature type="domain" description="C2H2-type" evidence="6">
    <location>
        <begin position="342"/>
        <end position="369"/>
    </location>
</feature>
<dbReference type="Proteomes" id="UP001178148">
    <property type="component" value="Unassembled WGS sequence"/>
</dbReference>
<dbReference type="AlphaFoldDB" id="A0AA90SCR4"/>